<protein>
    <submittedName>
        <fullName evidence="1">Uncharacterized protein</fullName>
    </submittedName>
</protein>
<accession>A0AAU9JS77</accession>
<dbReference type="Proteomes" id="UP001162131">
    <property type="component" value="Unassembled WGS sequence"/>
</dbReference>
<dbReference type="EMBL" id="CAJZBQ010000046">
    <property type="protein sequence ID" value="CAG9328419.1"/>
    <property type="molecule type" value="Genomic_DNA"/>
</dbReference>
<evidence type="ECO:0000313" key="1">
    <source>
        <dbReference type="EMBL" id="CAG9328419.1"/>
    </source>
</evidence>
<organism evidence="1 2">
    <name type="scientific">Blepharisma stoltei</name>
    <dbReference type="NCBI Taxonomy" id="1481888"/>
    <lineage>
        <taxon>Eukaryota</taxon>
        <taxon>Sar</taxon>
        <taxon>Alveolata</taxon>
        <taxon>Ciliophora</taxon>
        <taxon>Postciliodesmatophora</taxon>
        <taxon>Heterotrichea</taxon>
        <taxon>Heterotrichida</taxon>
        <taxon>Blepharismidae</taxon>
        <taxon>Blepharisma</taxon>
    </lineage>
</organism>
<sequence length="67" mass="7972">MDTVYMFLLVEAIMKETEKMMKNMEKGKWSIKKVDITKENEEMMSKTVSDMRFLQMKNLMLGILKMA</sequence>
<dbReference type="AlphaFoldDB" id="A0AAU9JS77"/>
<reference evidence="1" key="1">
    <citation type="submission" date="2021-09" db="EMBL/GenBank/DDBJ databases">
        <authorList>
            <consortium name="AG Swart"/>
            <person name="Singh M."/>
            <person name="Singh A."/>
            <person name="Seah K."/>
            <person name="Emmerich C."/>
        </authorList>
    </citation>
    <scope>NUCLEOTIDE SEQUENCE</scope>
    <source>
        <strain evidence="1">ATCC30299</strain>
    </source>
</reference>
<comment type="caution">
    <text evidence="1">The sequence shown here is derived from an EMBL/GenBank/DDBJ whole genome shotgun (WGS) entry which is preliminary data.</text>
</comment>
<proteinExistence type="predicted"/>
<keyword evidence="2" id="KW-1185">Reference proteome</keyword>
<gene>
    <name evidence="1" type="ORF">BSTOLATCC_MIC46420</name>
</gene>
<name>A0AAU9JS77_9CILI</name>
<evidence type="ECO:0000313" key="2">
    <source>
        <dbReference type="Proteomes" id="UP001162131"/>
    </source>
</evidence>